<dbReference type="EMBL" id="AUZZ01001898">
    <property type="protein sequence ID" value="EQD62498.1"/>
    <property type="molecule type" value="Genomic_DNA"/>
</dbReference>
<dbReference type="GO" id="GO:0008483">
    <property type="term" value="F:transaminase activity"/>
    <property type="evidence" value="ECO:0007669"/>
    <property type="project" value="UniProtKB-KW"/>
</dbReference>
<feature type="non-terminal residue" evidence="1">
    <location>
        <position position="68"/>
    </location>
</feature>
<name>T1B1Q3_9ZZZZ</name>
<organism evidence="1">
    <name type="scientific">mine drainage metagenome</name>
    <dbReference type="NCBI Taxonomy" id="410659"/>
    <lineage>
        <taxon>unclassified sequences</taxon>
        <taxon>metagenomes</taxon>
        <taxon>ecological metagenomes</taxon>
    </lineage>
</organism>
<gene>
    <name evidence="1" type="ORF">B2A_02783</name>
</gene>
<protein>
    <submittedName>
        <fullName evidence="1">Branched-chain amino acid aminotransferase</fullName>
    </submittedName>
</protein>
<comment type="caution">
    <text evidence="1">The sequence shown here is derived from an EMBL/GenBank/DDBJ whole genome shotgun (WGS) entry which is preliminary data.</text>
</comment>
<sequence length="68" mass="7732">METGNLSVWLDGKMMNYNEAKVPILTHSLQYGSGIFEGIRAYKTNSGAAVFRLKDHVKRFLRNSQDIL</sequence>
<keyword evidence="1" id="KW-0808">Transferase</keyword>
<dbReference type="Gene3D" id="3.30.470.10">
    <property type="match status" value="1"/>
</dbReference>
<reference evidence="1" key="2">
    <citation type="journal article" date="2014" name="ISME J.">
        <title>Microbial stratification in low pH oxic and suboxic macroscopic growths along an acid mine drainage.</title>
        <authorList>
            <person name="Mendez-Garcia C."/>
            <person name="Mesa V."/>
            <person name="Sprenger R.R."/>
            <person name="Richter M."/>
            <person name="Diez M.S."/>
            <person name="Solano J."/>
            <person name="Bargiela R."/>
            <person name="Golyshina O.V."/>
            <person name="Manteca A."/>
            <person name="Ramos J.L."/>
            <person name="Gallego J.R."/>
            <person name="Llorente I."/>
            <person name="Martins Dos Santos V.A."/>
            <person name="Jensen O.N."/>
            <person name="Pelaez A.I."/>
            <person name="Sanchez J."/>
            <person name="Ferrer M."/>
        </authorList>
    </citation>
    <scope>NUCLEOTIDE SEQUENCE</scope>
</reference>
<reference evidence="1" key="1">
    <citation type="submission" date="2013-08" db="EMBL/GenBank/DDBJ databases">
        <authorList>
            <person name="Mendez C."/>
            <person name="Richter M."/>
            <person name="Ferrer M."/>
            <person name="Sanchez J."/>
        </authorList>
    </citation>
    <scope>NUCLEOTIDE SEQUENCE</scope>
</reference>
<dbReference type="SUPFAM" id="SSF56752">
    <property type="entry name" value="D-aminoacid aminotransferase-like PLP-dependent enzymes"/>
    <property type="match status" value="1"/>
</dbReference>
<dbReference type="InterPro" id="IPR036038">
    <property type="entry name" value="Aminotransferase-like"/>
</dbReference>
<dbReference type="AlphaFoldDB" id="T1B1Q3"/>
<accession>T1B1Q3</accession>
<dbReference type="InterPro" id="IPR043131">
    <property type="entry name" value="BCAT-like_N"/>
</dbReference>
<keyword evidence="1" id="KW-0032">Aminotransferase</keyword>
<proteinExistence type="predicted"/>
<evidence type="ECO:0000313" key="1">
    <source>
        <dbReference type="EMBL" id="EQD62498.1"/>
    </source>
</evidence>